<reference evidence="2" key="2">
    <citation type="submission" date="2019-06" db="EMBL/GenBank/DDBJ databases">
        <title>Genomics analysis of Aphanomyces spp. identifies a new class of oomycete effector associated with host adaptation.</title>
        <authorList>
            <person name="Gaulin E."/>
        </authorList>
    </citation>
    <scope>NUCLEOTIDE SEQUENCE</scope>
    <source>
        <strain evidence="2">CBS 578.67</strain>
    </source>
</reference>
<keyword evidence="4" id="KW-1185">Reference proteome</keyword>
<feature type="signal peptide" evidence="1">
    <location>
        <begin position="1"/>
        <end position="17"/>
    </location>
</feature>
<accession>A0A485KCE1</accession>
<protein>
    <submittedName>
        <fullName evidence="3">Aste57867_3571 protein</fullName>
    </submittedName>
</protein>
<evidence type="ECO:0000313" key="4">
    <source>
        <dbReference type="Proteomes" id="UP000332933"/>
    </source>
</evidence>
<dbReference type="AlphaFoldDB" id="A0A485KCE1"/>
<gene>
    <name evidence="3" type="primary">Aste57867_3571</name>
    <name evidence="2" type="ORF">As57867_003560</name>
    <name evidence="3" type="ORF">ASTE57867_3571</name>
</gene>
<dbReference type="OrthoDB" id="83465at2759"/>
<proteinExistence type="predicted"/>
<evidence type="ECO:0000313" key="2">
    <source>
        <dbReference type="EMBL" id="KAF0715096.1"/>
    </source>
</evidence>
<reference evidence="3 4" key="1">
    <citation type="submission" date="2019-03" db="EMBL/GenBank/DDBJ databases">
        <authorList>
            <person name="Gaulin E."/>
            <person name="Dumas B."/>
        </authorList>
    </citation>
    <scope>NUCLEOTIDE SEQUENCE [LARGE SCALE GENOMIC DNA]</scope>
    <source>
        <strain evidence="3">CBS 568.67</strain>
    </source>
</reference>
<organism evidence="3 4">
    <name type="scientific">Aphanomyces stellatus</name>
    <dbReference type="NCBI Taxonomy" id="120398"/>
    <lineage>
        <taxon>Eukaryota</taxon>
        <taxon>Sar</taxon>
        <taxon>Stramenopiles</taxon>
        <taxon>Oomycota</taxon>
        <taxon>Saprolegniomycetes</taxon>
        <taxon>Saprolegniales</taxon>
        <taxon>Verrucalvaceae</taxon>
        <taxon>Aphanomyces</taxon>
    </lineage>
</organism>
<name>A0A485KCE1_9STRA</name>
<sequence length="679" mass="75771">MSWLLRILLVFHSVAFAAVLVRISYSTPEIQLTLGDVVEDFNDTILYVDFTAGDANRLMLLLYPQPRLQGTPMEVSQHPFWVDFHKGHVRSIQVVLFNTTTMATIAIFAGTFSQGTQTLYRVGDVVNNFEANGTAMAMVLHDDVVLVEYPKPFLQGTPSFVVQNPRSPLLSNTQSFQVMTRDALADAIRATNHKNVILWTQNYMWRENIIGSNLSYELLSKGHVIQNATYPMFVTTLDIPTSLKVQAFREPNFTGAPIVWTTTQTNPFLGSLRVWAQDDVLPPYQDEPVVTFYPLLNGHRCERTSLSVSAGQNVTSVLYLKALFFKGFEVMEVPKGLVVWGFPEMSLGGTPTKYDTKFYWHNTMSSDALSTMENMQSFQVMVEGSTPNTPDPLSPIPAVVTCKQNTNITTLFHVGGYYPMVQPGICLSFDVPIGVSLILYDETWLLGTPYYWNATHDTKLLNEWTSRVRSLQVLDAHASSGQLAPNVTFDLANNTVEFPYETGSYHVGVGAVVPAIGEWEMPKSSVAPRRGILLVAYPGYNFQGRPRIYSAYPYYPYSPYNSPPFKSYMVIRQAATPANISNTPIPTPPLFVGCYTPDFGFDVTPIFMQPNAPFLLDSSSLSSANPTLKANAQPRPHPTSLCKPFGQLMCGLSKCGLWQHGPAVHLLPQQRYRRPSQLD</sequence>
<evidence type="ECO:0000256" key="1">
    <source>
        <dbReference type="SAM" id="SignalP"/>
    </source>
</evidence>
<dbReference type="EMBL" id="CAADRA010000633">
    <property type="protein sequence ID" value="VFT80733.1"/>
    <property type="molecule type" value="Genomic_DNA"/>
</dbReference>
<keyword evidence="1" id="KW-0732">Signal</keyword>
<evidence type="ECO:0000313" key="3">
    <source>
        <dbReference type="EMBL" id="VFT80733.1"/>
    </source>
</evidence>
<dbReference type="Proteomes" id="UP000332933">
    <property type="component" value="Unassembled WGS sequence"/>
</dbReference>
<feature type="chain" id="PRO_5036115984" evidence="1">
    <location>
        <begin position="18"/>
        <end position="679"/>
    </location>
</feature>
<dbReference type="EMBL" id="VJMH01000633">
    <property type="protein sequence ID" value="KAF0715096.1"/>
    <property type="molecule type" value="Genomic_DNA"/>
</dbReference>